<dbReference type="PANTHER" id="PTHR36688">
    <property type="entry name" value="ENDO/EXONUCLEASE/PHOSPHATASE DOMAIN-CONTAINING PROTEIN"/>
    <property type="match status" value="1"/>
</dbReference>
<reference evidence="3" key="1">
    <citation type="submission" date="2021-08" db="EMBL/GenBank/DDBJ databases">
        <authorList>
            <person name="Misof B."/>
            <person name="Oliver O."/>
            <person name="Podsiadlowski L."/>
            <person name="Donath A."/>
            <person name="Peters R."/>
            <person name="Mayer C."/>
            <person name="Rust J."/>
            <person name="Gunkel S."/>
            <person name="Lesny P."/>
            <person name="Martin S."/>
            <person name="Oeyen J.P."/>
            <person name="Petersen M."/>
            <person name="Panagiotis P."/>
            <person name="Wilbrandt J."/>
            <person name="Tanja T."/>
        </authorList>
    </citation>
    <scope>NUCLEOTIDE SEQUENCE</scope>
    <source>
        <strain evidence="3">GBR_01_08_01A</strain>
        <tissue evidence="3">Thorax + abdomen</tissue>
    </source>
</reference>
<evidence type="ECO:0000259" key="2">
    <source>
        <dbReference type="Pfam" id="PF14529"/>
    </source>
</evidence>
<dbReference type="PANTHER" id="PTHR36688:SF2">
    <property type="entry name" value="ENDONUCLEASE_EXONUCLEASE_PHOSPHATASE DOMAIN-CONTAINING PROTEIN"/>
    <property type="match status" value="1"/>
</dbReference>
<organism evidence="3 4">
    <name type="scientific">Odynerus spinipes</name>
    <dbReference type="NCBI Taxonomy" id="1348599"/>
    <lineage>
        <taxon>Eukaryota</taxon>
        <taxon>Metazoa</taxon>
        <taxon>Ecdysozoa</taxon>
        <taxon>Arthropoda</taxon>
        <taxon>Hexapoda</taxon>
        <taxon>Insecta</taxon>
        <taxon>Pterygota</taxon>
        <taxon>Neoptera</taxon>
        <taxon>Endopterygota</taxon>
        <taxon>Hymenoptera</taxon>
        <taxon>Apocrita</taxon>
        <taxon>Aculeata</taxon>
        <taxon>Vespoidea</taxon>
        <taxon>Vespidae</taxon>
        <taxon>Eumeninae</taxon>
        <taxon>Odynerus</taxon>
    </lineage>
</organism>
<accession>A0AAD9VL58</accession>
<dbReference type="EMBL" id="JAIFRP010001511">
    <property type="protein sequence ID" value="KAK2577757.1"/>
    <property type="molecule type" value="Genomic_DNA"/>
</dbReference>
<evidence type="ECO:0000256" key="1">
    <source>
        <dbReference type="SAM" id="MobiDB-lite"/>
    </source>
</evidence>
<keyword evidence="4" id="KW-1185">Reference proteome</keyword>
<evidence type="ECO:0000313" key="4">
    <source>
        <dbReference type="Proteomes" id="UP001258017"/>
    </source>
</evidence>
<feature type="domain" description="Endonuclease/exonuclease/phosphatase" evidence="2">
    <location>
        <begin position="370"/>
        <end position="486"/>
    </location>
</feature>
<dbReference type="Pfam" id="PF14529">
    <property type="entry name" value="Exo_endo_phos_2"/>
    <property type="match status" value="1"/>
</dbReference>
<dbReference type="Proteomes" id="UP001258017">
    <property type="component" value="Unassembled WGS sequence"/>
</dbReference>
<reference evidence="3" key="2">
    <citation type="journal article" date="2023" name="Commun. Biol.">
        <title>Intrasexual cuticular hydrocarbon dimorphism in a wasp sheds light on hydrocarbon biosynthesis genes in Hymenoptera.</title>
        <authorList>
            <person name="Moris V.C."/>
            <person name="Podsiadlowski L."/>
            <person name="Martin S."/>
            <person name="Oeyen J.P."/>
            <person name="Donath A."/>
            <person name="Petersen M."/>
            <person name="Wilbrandt J."/>
            <person name="Misof B."/>
            <person name="Liedtke D."/>
            <person name="Thamm M."/>
            <person name="Scheiner R."/>
            <person name="Schmitt T."/>
            <person name="Niehuis O."/>
        </authorList>
    </citation>
    <scope>NUCLEOTIDE SEQUENCE</scope>
    <source>
        <strain evidence="3">GBR_01_08_01A</strain>
    </source>
</reference>
<protein>
    <recommendedName>
        <fullName evidence="2">Endonuclease/exonuclease/phosphatase domain-containing protein</fullName>
    </recommendedName>
</protein>
<dbReference type="Gene3D" id="3.60.10.10">
    <property type="entry name" value="Endonuclease/exonuclease/phosphatase"/>
    <property type="match status" value="1"/>
</dbReference>
<evidence type="ECO:0000313" key="3">
    <source>
        <dbReference type="EMBL" id="KAK2577757.1"/>
    </source>
</evidence>
<feature type="region of interest" description="Disordered" evidence="1">
    <location>
        <begin position="1"/>
        <end position="74"/>
    </location>
</feature>
<dbReference type="CDD" id="cd09077">
    <property type="entry name" value="R1-I-EN"/>
    <property type="match status" value="1"/>
</dbReference>
<dbReference type="SUPFAM" id="SSF56219">
    <property type="entry name" value="DNase I-like"/>
    <property type="match status" value="1"/>
</dbReference>
<dbReference type="AlphaFoldDB" id="A0AAD9VL58"/>
<dbReference type="InterPro" id="IPR052560">
    <property type="entry name" value="RdDP_mobile_element"/>
</dbReference>
<dbReference type="InterPro" id="IPR005135">
    <property type="entry name" value="Endo/exonuclease/phosphatase"/>
</dbReference>
<gene>
    <name evidence="3" type="ORF">KPH14_012616</name>
</gene>
<comment type="caution">
    <text evidence="3">The sequence shown here is derived from an EMBL/GenBank/DDBJ whole genome shotgun (WGS) entry which is preliminary data.</text>
</comment>
<sequence length="887" mass="102220">MDHSEKPKKQTNKCTKSLEVSVEQMDLEEEKRKRPAGSEYSAREDSLSSCTEDGLSLSKVKRKRRRSKEADNGDGEDVILSKWSVLESKMQDLVMENNQLKTQLECHQTYLPIQKTYAPAVGTSVGQSLGPEACPEDENDKITNEEIKTKVMSVLKKDMTKLKVRNIRQLRSKGLVVEVNSKVDVEIIKNSGLQGEGLKMAEPRKLDPSLIIYDVEKEHKAEDLKNELICKNFDGYNDQEKVKINEKINFKYCFKTKNEGKVNWIVQLPVREYHHLIKINAQRSMAAMADIRKVMQDESLDLLCIQEPYVFKNKVRGITAPLFEIFQPSSVYPWVAIVMNKRRVEAFQISTRDSDHIMCIQVRFGSFRFFIVNLYCQFSLSIEDFLRDLEGLLNDIDRSRVVICMDANAKSIAWFSDETNQNGSLLEEFIIAQGLNILNKPSNFPTYISGIGESNRDVILASPFLCNLIQRWSVSDKVVASDHNLISFRIVHKHGAVNLKMVKESYNIKAADWDKFGGLLSTELDENCLTRMLELSADDFLKKLYRILTDVCRRSIPRRKISNRAFPWWNESLERLRSGLRRSRKQFSRARRLQCDNLEQCKEIYRKARNNYVKEIRKAKNASWRDFVSTEGNRDPWGIMHKIVKNKLQNQLSIGSLVLPSGERTKSWEESVTALLHKFAPRDNLENETIIHKTIRETNNNYKNSNLEPEISYGEIGHALGLVKNKKAPGLDGFGPEIVKALWTNCKEAVHNLFNKCLRECKFLKAWKVAKLVIIPKNPEASKQLIGSYRPIALLSVLSKVFERIIVNRIQMHLHKRDILPGAECPLCGFPEETVQHIMFNCTEYTPIRYVGLEENADDWKKIIETKEGYNDFVEFAQGVFDKRTSR</sequence>
<name>A0AAD9VL58_9HYME</name>
<proteinExistence type="predicted"/>
<dbReference type="InterPro" id="IPR036691">
    <property type="entry name" value="Endo/exonu/phosph_ase_sf"/>
</dbReference>
<dbReference type="GO" id="GO:0003824">
    <property type="term" value="F:catalytic activity"/>
    <property type="evidence" value="ECO:0007669"/>
    <property type="project" value="InterPro"/>
</dbReference>